<dbReference type="InterPro" id="IPR045864">
    <property type="entry name" value="aa-tRNA-synth_II/BPL/LPL"/>
</dbReference>
<feature type="domain" description="YbaK/aminoacyl-tRNA synthetase-associated" evidence="5">
    <location>
        <begin position="222"/>
        <end position="336"/>
    </location>
</feature>
<accession>A0A1T5MHJ1</accession>
<dbReference type="PANTHER" id="PTHR42753:SF2">
    <property type="entry name" value="PROLINE--TRNA LIGASE"/>
    <property type="match status" value="1"/>
</dbReference>
<dbReference type="CDD" id="cd00861">
    <property type="entry name" value="ProRS_anticodon_short"/>
    <property type="match status" value="1"/>
</dbReference>
<keyword evidence="3 6" id="KW-0030">Aminoacyl-tRNA synthetase</keyword>
<gene>
    <name evidence="6" type="ORF">SAMN02194393_04736</name>
</gene>
<dbReference type="OrthoDB" id="9809052at2"/>
<dbReference type="AlphaFoldDB" id="A0A1T5MHJ1"/>
<dbReference type="EMBL" id="FUZT01000016">
    <property type="protein sequence ID" value="SKC87716.1"/>
    <property type="molecule type" value="Genomic_DNA"/>
</dbReference>
<proteinExistence type="predicted"/>
<feature type="domain" description="Anticodon-binding" evidence="4">
    <location>
        <begin position="438"/>
        <end position="526"/>
    </location>
</feature>
<dbReference type="Pfam" id="PF04073">
    <property type="entry name" value="tRNA_edit"/>
    <property type="match status" value="1"/>
</dbReference>
<dbReference type="GO" id="GO:0140096">
    <property type="term" value="F:catalytic activity, acting on a protein"/>
    <property type="evidence" value="ECO:0007669"/>
    <property type="project" value="UniProtKB-ARBA"/>
</dbReference>
<dbReference type="RefSeq" id="WP_079495245.1">
    <property type="nucleotide sequence ID" value="NZ_FUZT01000016.1"/>
</dbReference>
<dbReference type="GO" id="GO:0004827">
    <property type="term" value="F:proline-tRNA ligase activity"/>
    <property type="evidence" value="ECO:0007669"/>
    <property type="project" value="TreeGrafter"/>
</dbReference>
<dbReference type="SUPFAM" id="SSF52954">
    <property type="entry name" value="Class II aaRS ABD-related"/>
    <property type="match status" value="1"/>
</dbReference>
<dbReference type="GO" id="GO:0005829">
    <property type="term" value="C:cytosol"/>
    <property type="evidence" value="ECO:0007669"/>
    <property type="project" value="TreeGrafter"/>
</dbReference>
<dbReference type="InterPro" id="IPR036621">
    <property type="entry name" value="Anticodon-bd_dom_sf"/>
</dbReference>
<dbReference type="InterPro" id="IPR036754">
    <property type="entry name" value="YbaK/aa-tRNA-synt-asso_dom_sf"/>
</dbReference>
<dbReference type="GO" id="GO:0016740">
    <property type="term" value="F:transferase activity"/>
    <property type="evidence" value="ECO:0007669"/>
    <property type="project" value="UniProtKB-ARBA"/>
</dbReference>
<dbReference type="Proteomes" id="UP000190285">
    <property type="component" value="Unassembled WGS sequence"/>
</dbReference>
<dbReference type="SUPFAM" id="SSF55826">
    <property type="entry name" value="YbaK/ProRS associated domain"/>
    <property type="match status" value="1"/>
</dbReference>
<protein>
    <submittedName>
        <fullName evidence="6">Prolyl-tRNA synthetase</fullName>
    </submittedName>
</protein>
<keyword evidence="7" id="KW-1185">Reference proteome</keyword>
<dbReference type="Pfam" id="PF03129">
    <property type="entry name" value="HGTP_anticodon"/>
    <property type="match status" value="1"/>
</dbReference>
<reference evidence="6 7" key="1">
    <citation type="submission" date="2017-02" db="EMBL/GenBank/DDBJ databases">
        <authorList>
            <person name="Peterson S.W."/>
        </authorList>
    </citation>
    <scope>NUCLEOTIDE SEQUENCE [LARGE SCALE GENOMIC DNA]</scope>
    <source>
        <strain evidence="6 7">M1</strain>
    </source>
</reference>
<dbReference type="CDD" id="cd04334">
    <property type="entry name" value="ProRS-INS"/>
    <property type="match status" value="1"/>
</dbReference>
<dbReference type="SUPFAM" id="SSF55681">
    <property type="entry name" value="Class II aaRS and biotin synthetases"/>
    <property type="match status" value="1"/>
</dbReference>
<dbReference type="GO" id="GO:0002161">
    <property type="term" value="F:aminoacyl-tRNA deacylase activity"/>
    <property type="evidence" value="ECO:0007669"/>
    <property type="project" value="InterPro"/>
</dbReference>
<dbReference type="GO" id="GO:0005524">
    <property type="term" value="F:ATP binding"/>
    <property type="evidence" value="ECO:0007669"/>
    <property type="project" value="UniProtKB-KW"/>
</dbReference>
<evidence type="ECO:0000259" key="5">
    <source>
        <dbReference type="Pfam" id="PF04073"/>
    </source>
</evidence>
<evidence type="ECO:0000256" key="1">
    <source>
        <dbReference type="ARBA" id="ARBA00022490"/>
    </source>
</evidence>
<dbReference type="InterPro" id="IPR007214">
    <property type="entry name" value="YbaK/aa-tRNA-synth-assoc-dom"/>
</dbReference>
<sequence length="533" mass="61213">MRMTKLAGKTSKKIDGEFNIASQKLLLRSGMFRSVSDGVYSVLPFGSKTMDKLLHLLTRELEQRGFQRVYIPSDKEFEKTASLTLRNDMKSYKDFPISIYDIFISQREKIKIKDGLIKSKRYTNLRTCSFFEDEEALIQGYDDIKNLYKSKLKDMGLNIFTLQSHNEKRSGARAEEFVYSCNRGDRKIFKCEKCRYKAFEEMSDFHIEEIEIDDKEIEAVYTPDIKTIKELEEFLNINSKDLAKTLLIKVKEEILAVVIRGNRELNPYKLASVLDVAVEDIEMAEYEEIDGSIETVPGFVGPVELQGVRIIVDREITKAGSLITGANKKNYHLKNVKYERDFEGDLVADVSYILGEDKCPLCGGTLNKEHGISIGKILNLDKINYIKNMLYKNKEGKPMGIYGISSYMDIYKLISIIVEENHDKDGIIWPLALAPYHVIISILNTKKEDQNSLGERIYNELKNKKIDVIIDDRKERAGAKFYDADLLGIPIRIVVARGSSENKVEFKLRWENEREELDADKAIEKVFNILGIS</sequence>
<keyword evidence="3 6" id="KW-0436">Ligase</keyword>
<dbReference type="GO" id="GO:0006433">
    <property type="term" value="P:prolyl-tRNA aminoacylation"/>
    <property type="evidence" value="ECO:0007669"/>
    <property type="project" value="TreeGrafter"/>
</dbReference>
<evidence type="ECO:0000313" key="6">
    <source>
        <dbReference type="EMBL" id="SKC87716.1"/>
    </source>
</evidence>
<dbReference type="PANTHER" id="PTHR42753">
    <property type="entry name" value="MITOCHONDRIAL RIBOSOME PROTEIN L39/PROLYL-TRNA LIGASE FAMILY MEMBER"/>
    <property type="match status" value="1"/>
</dbReference>
<evidence type="ECO:0000259" key="4">
    <source>
        <dbReference type="Pfam" id="PF03129"/>
    </source>
</evidence>
<dbReference type="InterPro" id="IPR004154">
    <property type="entry name" value="Anticodon-bd"/>
</dbReference>
<organism evidence="6 7">
    <name type="scientific">Maledivibacter halophilus</name>
    <dbReference type="NCBI Taxonomy" id="36842"/>
    <lineage>
        <taxon>Bacteria</taxon>
        <taxon>Bacillati</taxon>
        <taxon>Bacillota</taxon>
        <taxon>Clostridia</taxon>
        <taxon>Peptostreptococcales</taxon>
        <taxon>Caminicellaceae</taxon>
        <taxon>Maledivibacter</taxon>
    </lineage>
</organism>
<dbReference type="InterPro" id="IPR044140">
    <property type="entry name" value="ProRS_anticodon_short"/>
</dbReference>
<evidence type="ECO:0000256" key="3">
    <source>
        <dbReference type="ARBA" id="ARBA00023146"/>
    </source>
</evidence>
<evidence type="ECO:0000256" key="2">
    <source>
        <dbReference type="ARBA" id="ARBA00022840"/>
    </source>
</evidence>
<keyword evidence="1" id="KW-0963">Cytoplasm</keyword>
<dbReference type="Gene3D" id="3.40.50.800">
    <property type="entry name" value="Anticodon-binding domain"/>
    <property type="match status" value="1"/>
</dbReference>
<dbReference type="Gene3D" id="3.30.930.10">
    <property type="entry name" value="Bira Bifunctional Protein, Domain 2"/>
    <property type="match status" value="2"/>
</dbReference>
<evidence type="ECO:0000313" key="7">
    <source>
        <dbReference type="Proteomes" id="UP000190285"/>
    </source>
</evidence>
<keyword evidence="2" id="KW-0067">ATP-binding</keyword>
<dbReference type="STRING" id="36842.SAMN02194393_04736"/>
<dbReference type="InterPro" id="IPR050062">
    <property type="entry name" value="Pro-tRNA_synthetase"/>
</dbReference>
<keyword evidence="2" id="KW-0547">Nucleotide-binding</keyword>
<dbReference type="Gene3D" id="3.90.960.10">
    <property type="entry name" value="YbaK/aminoacyl-tRNA synthetase-associated domain"/>
    <property type="match status" value="1"/>
</dbReference>
<name>A0A1T5MHJ1_9FIRM</name>